<dbReference type="Pfam" id="PF08240">
    <property type="entry name" value="ADH_N"/>
    <property type="match status" value="1"/>
</dbReference>
<dbReference type="GO" id="GO:0003960">
    <property type="term" value="F:quinone reductase (NADPH) activity"/>
    <property type="evidence" value="ECO:0007669"/>
    <property type="project" value="InterPro"/>
</dbReference>
<dbReference type="PANTHER" id="PTHR48106">
    <property type="entry name" value="QUINONE OXIDOREDUCTASE PIG3-RELATED"/>
    <property type="match status" value="1"/>
</dbReference>
<dbReference type="InterPro" id="IPR020843">
    <property type="entry name" value="ER"/>
</dbReference>
<dbReference type="InterPro" id="IPR011032">
    <property type="entry name" value="GroES-like_sf"/>
</dbReference>
<dbReference type="Gene3D" id="3.40.50.720">
    <property type="entry name" value="NAD(P)-binding Rossmann-like Domain"/>
    <property type="match status" value="1"/>
</dbReference>
<name>C8RZY0_9RHOB</name>
<comment type="caution">
    <text evidence="4">The sequence shown here is derived from an EMBL/GenBank/DDBJ whole genome shotgun (WGS) entry which is preliminary data.</text>
</comment>
<dbReference type="SMART" id="SM00829">
    <property type="entry name" value="PKS_ER"/>
    <property type="match status" value="1"/>
</dbReference>
<dbReference type="AlphaFoldDB" id="C8RZY0"/>
<gene>
    <name evidence="4" type="ORF">Rsw2DRAFT_1358</name>
</gene>
<dbReference type="SUPFAM" id="SSF50129">
    <property type="entry name" value="GroES-like"/>
    <property type="match status" value="1"/>
</dbReference>
<accession>C8RZY0</accession>
<dbReference type="GO" id="GO:0070402">
    <property type="term" value="F:NADPH binding"/>
    <property type="evidence" value="ECO:0007669"/>
    <property type="project" value="TreeGrafter"/>
</dbReference>
<dbReference type="EMBL" id="ACYY01000007">
    <property type="protein sequence ID" value="EEW25589.1"/>
    <property type="molecule type" value="Genomic_DNA"/>
</dbReference>
<evidence type="ECO:0000313" key="4">
    <source>
        <dbReference type="EMBL" id="EEW25589.1"/>
    </source>
</evidence>
<evidence type="ECO:0000259" key="3">
    <source>
        <dbReference type="SMART" id="SM00829"/>
    </source>
</evidence>
<dbReference type="InterPro" id="IPR036291">
    <property type="entry name" value="NAD(P)-bd_dom_sf"/>
</dbReference>
<dbReference type="GO" id="GO:0008270">
    <property type="term" value="F:zinc ion binding"/>
    <property type="evidence" value="ECO:0007669"/>
    <property type="project" value="InterPro"/>
</dbReference>
<dbReference type="InterPro" id="IPR002364">
    <property type="entry name" value="Quin_OxRdtase/zeta-crystal_CS"/>
</dbReference>
<dbReference type="Gene3D" id="3.90.180.10">
    <property type="entry name" value="Medium-chain alcohol dehydrogenases, catalytic domain"/>
    <property type="match status" value="1"/>
</dbReference>
<dbReference type="InterPro" id="IPR047618">
    <property type="entry name" value="QOR-like"/>
</dbReference>
<dbReference type="Proteomes" id="UP000010121">
    <property type="component" value="Unassembled WGS sequence"/>
</dbReference>
<dbReference type="InterPro" id="IPR013149">
    <property type="entry name" value="ADH-like_C"/>
</dbReference>
<dbReference type="SUPFAM" id="SSF51735">
    <property type="entry name" value="NAD(P)-binding Rossmann-fold domains"/>
    <property type="match status" value="1"/>
</dbReference>
<keyword evidence="1" id="KW-0521">NADP</keyword>
<dbReference type="PROSITE" id="PS01162">
    <property type="entry name" value="QOR_ZETA_CRYSTAL"/>
    <property type="match status" value="1"/>
</dbReference>
<dbReference type="OrthoDB" id="9805883at2"/>
<dbReference type="PANTHER" id="PTHR48106:SF13">
    <property type="entry name" value="QUINONE OXIDOREDUCTASE-RELATED"/>
    <property type="match status" value="1"/>
</dbReference>
<evidence type="ECO:0000313" key="5">
    <source>
        <dbReference type="Proteomes" id="UP000010121"/>
    </source>
</evidence>
<evidence type="ECO:0000256" key="1">
    <source>
        <dbReference type="ARBA" id="ARBA00022857"/>
    </source>
</evidence>
<dbReference type="GO" id="GO:0035925">
    <property type="term" value="F:mRNA 3'-UTR AU-rich region binding"/>
    <property type="evidence" value="ECO:0007669"/>
    <property type="project" value="TreeGrafter"/>
</dbReference>
<evidence type="ECO:0000256" key="2">
    <source>
        <dbReference type="ARBA" id="ARBA00023002"/>
    </source>
</evidence>
<proteinExistence type="predicted"/>
<dbReference type="InterPro" id="IPR013154">
    <property type="entry name" value="ADH-like_N"/>
</dbReference>
<dbReference type="Pfam" id="PF00107">
    <property type="entry name" value="ADH_zinc_N"/>
    <property type="match status" value="1"/>
</dbReference>
<organism evidence="4 5">
    <name type="scientific">Rhodobacter ferrooxidans</name>
    <dbReference type="NCBI Taxonomy" id="371731"/>
    <lineage>
        <taxon>Bacteria</taxon>
        <taxon>Pseudomonadati</taxon>
        <taxon>Pseudomonadota</taxon>
        <taxon>Alphaproteobacteria</taxon>
        <taxon>Rhodobacterales</taxon>
        <taxon>Rhodobacter group</taxon>
        <taxon>Rhodobacter</taxon>
    </lineage>
</organism>
<reference evidence="4 5" key="1">
    <citation type="submission" date="2009-08" db="EMBL/GenBank/DDBJ databases">
        <title>The draft genome of Rhodobacter sp. SW2.</title>
        <authorList>
            <consortium name="US DOE Joint Genome Institute (JGI-PGF)"/>
            <person name="Lucas S."/>
            <person name="Copeland A."/>
            <person name="Lapidus A."/>
            <person name="Glavina del Rio T."/>
            <person name="Tice H."/>
            <person name="Bruce D."/>
            <person name="Goodwin L."/>
            <person name="Pitluck S."/>
            <person name="Larimer F."/>
            <person name="Land M.L."/>
            <person name="Hauser L."/>
            <person name="Emerson D."/>
        </authorList>
    </citation>
    <scope>NUCLEOTIDE SEQUENCE [LARGE SCALE GENOMIC DNA]</scope>
    <source>
        <strain evidence="4 5">SW2</strain>
    </source>
</reference>
<keyword evidence="5" id="KW-1185">Reference proteome</keyword>
<dbReference type="GO" id="GO:0005829">
    <property type="term" value="C:cytosol"/>
    <property type="evidence" value="ECO:0007669"/>
    <property type="project" value="TreeGrafter"/>
</dbReference>
<dbReference type="CDD" id="cd05286">
    <property type="entry name" value="QOR2"/>
    <property type="match status" value="1"/>
</dbReference>
<dbReference type="RefSeq" id="WP_008029359.1">
    <property type="nucleotide sequence ID" value="NZ_ACYY01000007.1"/>
</dbReference>
<feature type="domain" description="Enoyl reductase (ER)" evidence="3">
    <location>
        <begin position="11"/>
        <end position="322"/>
    </location>
</feature>
<dbReference type="STRING" id="371731.Rsw2DRAFT_1358"/>
<dbReference type="FunFam" id="3.40.50.720:FF:000053">
    <property type="entry name" value="Quinone oxidoreductase 1"/>
    <property type="match status" value="1"/>
</dbReference>
<protein>
    <submittedName>
        <fullName evidence="4">Alcohol dehydrogenase zinc-binding domain protein</fullName>
    </submittedName>
</protein>
<sequence length="324" mass="33739">MDKALIAYAPGGPEVMQWQDLATPAPGPGEVLLRQTAIGVNFLDVYHRSGLYPWATPTMIPGAEAAGVVEAVGPAVTDFVPGDRVAYVLSNGAYRQRRVVPAERLLALPDGISDVQIAGALLKGLTAQYLVNACYAVQPGDTVLVHAAAGGVGLLLGQWLKALGATAIGTAGSAEKVALARQHGYAHVINYRSDDFVAAVRDLTAGQGVAAVYDSVGQDTWAGSLQCLRRRGMFVSFGQASGMIQGFALADLAKGGSLSATRPVLFDFIASRAELMSRSADLFARLASGSLQTQAPHCRPLQEAAAAHADLEARRTTGSSVLLA</sequence>
<dbReference type="eggNOG" id="COG0604">
    <property type="taxonomic scope" value="Bacteria"/>
</dbReference>
<keyword evidence="2" id="KW-0560">Oxidoreductase</keyword>